<dbReference type="GO" id="GO:0005886">
    <property type="term" value="C:plasma membrane"/>
    <property type="evidence" value="ECO:0007669"/>
    <property type="project" value="UniProtKB-SubCell"/>
</dbReference>
<dbReference type="PROSITE" id="PS50929">
    <property type="entry name" value="ABC_TM1F"/>
    <property type="match status" value="1"/>
</dbReference>
<evidence type="ECO:0000259" key="9">
    <source>
        <dbReference type="PROSITE" id="PS50929"/>
    </source>
</evidence>
<dbReference type="PANTHER" id="PTHR43394:SF4">
    <property type="entry name" value="TOXIN SECRETION ABC TRANSPORTER ATP-BINDING PROTEIN"/>
    <property type="match status" value="1"/>
</dbReference>
<dbReference type="PROSITE" id="PS50893">
    <property type="entry name" value="ABC_TRANSPORTER_2"/>
    <property type="match status" value="1"/>
</dbReference>
<evidence type="ECO:0000256" key="7">
    <source>
        <dbReference type="SAM" id="Phobius"/>
    </source>
</evidence>
<sequence length="588" mass="63183">MASSHHHHPTPTARLLTLLSEDKSDLGVLCVYTVVTGLLGLAMPLAVQSLVNSVAASTVQPLVVLSLLVLLGLLAAGWLSLLQLSLVETLQQRLFARSALKIARNLIHSTSRALYGTYAPELANRFFDILTIQKSLAKILLDGLAAALQAVVGLIILAFYDKSGLLLGFDVLVLLTVGFVIFPLGINGLRTSLAESAEKYHLAGWLEELARCQRSFKLHSNPDFLLSHAENHVSAWLRERRRHFAVTFRQEAGSQLFSALATAGVLAIGGYLVVQRELTLGQLIAAQLIVANIVKATDKLLRQAETLYDLLTGLDKTGYLTDLETEREGGHEIPSSATGGAQVVLRDVHFTYPGGREVLSGLNLSLEPGERISLVGASGAGKSTLAALLGGLEEPSFGLLEINGVELRGASLSRLRELVNVMSDEDAIFEGTIEENIRMGRPGISAEQVRWAIELAQCTTEIAALPEGLQTRLVPGGGNLSRGQAQRLLIARAIVDRPELLIFDEAFTGLDENTTLAILDGLFAPENPWTIIDISHEGPVVTRASTVYVLAEGKIVESGSPQALAATPSSEFARLFPLLSRMLQGASR</sequence>
<evidence type="ECO:0000256" key="2">
    <source>
        <dbReference type="ARBA" id="ARBA00022692"/>
    </source>
</evidence>
<evidence type="ECO:0000313" key="10">
    <source>
        <dbReference type="EMBL" id="MBB6049084.1"/>
    </source>
</evidence>
<evidence type="ECO:0000313" key="11">
    <source>
        <dbReference type="Proteomes" id="UP000520814"/>
    </source>
</evidence>
<organism evidence="10 11">
    <name type="scientific">Armatimonas rosea</name>
    <dbReference type="NCBI Taxonomy" id="685828"/>
    <lineage>
        <taxon>Bacteria</taxon>
        <taxon>Bacillati</taxon>
        <taxon>Armatimonadota</taxon>
        <taxon>Armatimonadia</taxon>
        <taxon>Armatimonadales</taxon>
        <taxon>Armatimonadaceae</taxon>
        <taxon>Armatimonas</taxon>
    </lineage>
</organism>
<comment type="subcellular location">
    <subcellularLocation>
        <location evidence="1">Cell membrane</location>
        <topology evidence="1">Multi-pass membrane protein</topology>
    </subcellularLocation>
</comment>
<proteinExistence type="predicted"/>
<dbReference type="Proteomes" id="UP000520814">
    <property type="component" value="Unassembled WGS sequence"/>
</dbReference>
<feature type="domain" description="ABC transporter" evidence="8">
    <location>
        <begin position="343"/>
        <end position="577"/>
    </location>
</feature>
<dbReference type="SUPFAM" id="SSF52540">
    <property type="entry name" value="P-loop containing nucleoside triphosphate hydrolases"/>
    <property type="match status" value="1"/>
</dbReference>
<dbReference type="RefSeq" id="WP_184192703.1">
    <property type="nucleotide sequence ID" value="NZ_JACHGW010000001.1"/>
</dbReference>
<evidence type="ECO:0000256" key="4">
    <source>
        <dbReference type="ARBA" id="ARBA00022840"/>
    </source>
</evidence>
<feature type="domain" description="ABC transmembrane type-1" evidence="9">
    <location>
        <begin position="28"/>
        <end position="309"/>
    </location>
</feature>
<evidence type="ECO:0000256" key="6">
    <source>
        <dbReference type="ARBA" id="ARBA00023136"/>
    </source>
</evidence>
<feature type="transmembrane region" description="Helical" evidence="7">
    <location>
        <begin position="139"/>
        <end position="160"/>
    </location>
</feature>
<dbReference type="GO" id="GO:0015421">
    <property type="term" value="F:ABC-type oligopeptide transporter activity"/>
    <property type="evidence" value="ECO:0007669"/>
    <property type="project" value="TreeGrafter"/>
</dbReference>
<feature type="transmembrane region" description="Helical" evidence="7">
    <location>
        <begin position="256"/>
        <end position="274"/>
    </location>
</feature>
<dbReference type="GO" id="GO:0016887">
    <property type="term" value="F:ATP hydrolysis activity"/>
    <property type="evidence" value="ECO:0007669"/>
    <property type="project" value="InterPro"/>
</dbReference>
<gene>
    <name evidence="10" type="ORF">HNQ39_000846</name>
</gene>
<evidence type="ECO:0000256" key="1">
    <source>
        <dbReference type="ARBA" id="ARBA00004651"/>
    </source>
</evidence>
<dbReference type="SUPFAM" id="SSF90123">
    <property type="entry name" value="ABC transporter transmembrane region"/>
    <property type="match status" value="1"/>
</dbReference>
<dbReference type="AlphaFoldDB" id="A0A7W9W452"/>
<feature type="transmembrane region" description="Helical" evidence="7">
    <location>
        <begin position="63"/>
        <end position="87"/>
    </location>
</feature>
<comment type="caution">
    <text evidence="10">The sequence shown here is derived from an EMBL/GenBank/DDBJ whole genome shotgun (WGS) entry which is preliminary data.</text>
</comment>
<evidence type="ECO:0000256" key="3">
    <source>
        <dbReference type="ARBA" id="ARBA00022741"/>
    </source>
</evidence>
<dbReference type="InterPro" id="IPR003593">
    <property type="entry name" value="AAA+_ATPase"/>
</dbReference>
<dbReference type="GO" id="GO:0005524">
    <property type="term" value="F:ATP binding"/>
    <property type="evidence" value="ECO:0007669"/>
    <property type="project" value="UniProtKB-KW"/>
</dbReference>
<reference evidence="10 11" key="1">
    <citation type="submission" date="2020-08" db="EMBL/GenBank/DDBJ databases">
        <title>Genomic Encyclopedia of Type Strains, Phase IV (KMG-IV): sequencing the most valuable type-strain genomes for metagenomic binning, comparative biology and taxonomic classification.</title>
        <authorList>
            <person name="Goeker M."/>
        </authorList>
    </citation>
    <scope>NUCLEOTIDE SEQUENCE [LARGE SCALE GENOMIC DNA]</scope>
    <source>
        <strain evidence="10 11">DSM 23562</strain>
    </source>
</reference>
<dbReference type="SMART" id="SM00382">
    <property type="entry name" value="AAA"/>
    <property type="match status" value="1"/>
</dbReference>
<dbReference type="PANTHER" id="PTHR43394">
    <property type="entry name" value="ATP-DEPENDENT PERMEASE MDL1, MITOCHONDRIAL"/>
    <property type="match status" value="1"/>
</dbReference>
<evidence type="ECO:0000259" key="8">
    <source>
        <dbReference type="PROSITE" id="PS50893"/>
    </source>
</evidence>
<keyword evidence="2 7" id="KW-0812">Transmembrane</keyword>
<name>A0A7W9W452_ARMRO</name>
<dbReference type="InterPro" id="IPR027417">
    <property type="entry name" value="P-loop_NTPase"/>
</dbReference>
<dbReference type="InterPro" id="IPR003439">
    <property type="entry name" value="ABC_transporter-like_ATP-bd"/>
</dbReference>
<dbReference type="InterPro" id="IPR036640">
    <property type="entry name" value="ABC1_TM_sf"/>
</dbReference>
<dbReference type="EMBL" id="JACHGW010000001">
    <property type="protein sequence ID" value="MBB6049084.1"/>
    <property type="molecule type" value="Genomic_DNA"/>
</dbReference>
<accession>A0A7W9W452</accession>
<dbReference type="Pfam" id="PF00664">
    <property type="entry name" value="ABC_membrane"/>
    <property type="match status" value="1"/>
</dbReference>
<feature type="transmembrane region" description="Helical" evidence="7">
    <location>
        <begin position="26"/>
        <end position="51"/>
    </location>
</feature>
<keyword evidence="11" id="KW-1185">Reference proteome</keyword>
<evidence type="ECO:0000256" key="5">
    <source>
        <dbReference type="ARBA" id="ARBA00022989"/>
    </source>
</evidence>
<dbReference type="Pfam" id="PF00005">
    <property type="entry name" value="ABC_tran"/>
    <property type="match status" value="1"/>
</dbReference>
<dbReference type="Gene3D" id="3.40.50.300">
    <property type="entry name" value="P-loop containing nucleotide triphosphate hydrolases"/>
    <property type="match status" value="1"/>
</dbReference>
<dbReference type="InterPro" id="IPR011527">
    <property type="entry name" value="ABC1_TM_dom"/>
</dbReference>
<keyword evidence="5 7" id="KW-1133">Transmembrane helix</keyword>
<keyword evidence="6 7" id="KW-0472">Membrane</keyword>
<dbReference type="Gene3D" id="1.20.1560.10">
    <property type="entry name" value="ABC transporter type 1, transmembrane domain"/>
    <property type="match status" value="1"/>
</dbReference>
<protein>
    <submittedName>
        <fullName evidence="10">ATP-binding cassette subfamily B protein</fullName>
    </submittedName>
</protein>
<keyword evidence="3" id="KW-0547">Nucleotide-binding</keyword>
<keyword evidence="4 10" id="KW-0067">ATP-binding</keyword>
<dbReference type="InterPro" id="IPR039421">
    <property type="entry name" value="Type_1_exporter"/>
</dbReference>
<feature type="transmembrane region" description="Helical" evidence="7">
    <location>
        <begin position="166"/>
        <end position="186"/>
    </location>
</feature>